<dbReference type="Pfam" id="PF00615">
    <property type="entry name" value="RGS"/>
    <property type="match status" value="1"/>
</dbReference>
<evidence type="ECO:0000256" key="2">
    <source>
        <dbReference type="SAM" id="Phobius"/>
    </source>
</evidence>
<feature type="transmembrane region" description="Helical" evidence="2">
    <location>
        <begin position="509"/>
        <end position="531"/>
    </location>
</feature>
<dbReference type="GO" id="GO:0005886">
    <property type="term" value="C:plasma membrane"/>
    <property type="evidence" value="ECO:0007669"/>
    <property type="project" value="TreeGrafter"/>
</dbReference>
<proteinExistence type="predicted"/>
<feature type="transmembrane region" description="Helical" evidence="2">
    <location>
        <begin position="421"/>
        <end position="446"/>
    </location>
</feature>
<reference evidence="4 5" key="1">
    <citation type="submission" date="2015-07" db="EMBL/GenBank/DDBJ databases">
        <title>Comparative genomics of the Sigatoka disease complex on banana suggests a link between parallel evolutionary changes in Pseudocercospora fijiensis and Pseudocercospora eumusae and increased virulence on the banana host.</title>
        <authorList>
            <person name="Chang T.-C."/>
            <person name="Salvucci A."/>
            <person name="Crous P.W."/>
            <person name="Stergiopoulos I."/>
        </authorList>
    </citation>
    <scope>NUCLEOTIDE SEQUENCE [LARGE SCALE GENOMIC DNA]</scope>
    <source>
        <strain evidence="4 5">CBS 114824</strain>
    </source>
</reference>
<dbReference type="SMART" id="SM00315">
    <property type="entry name" value="RGS"/>
    <property type="match status" value="1"/>
</dbReference>
<gene>
    <name evidence="4" type="ORF">AC578_6316</name>
</gene>
<feature type="domain" description="RGS" evidence="3">
    <location>
        <begin position="193"/>
        <end position="263"/>
    </location>
</feature>
<organism evidence="4 5">
    <name type="scientific">Pseudocercospora eumusae</name>
    <dbReference type="NCBI Taxonomy" id="321146"/>
    <lineage>
        <taxon>Eukaryota</taxon>
        <taxon>Fungi</taxon>
        <taxon>Dikarya</taxon>
        <taxon>Ascomycota</taxon>
        <taxon>Pezizomycotina</taxon>
        <taxon>Dothideomycetes</taxon>
        <taxon>Dothideomycetidae</taxon>
        <taxon>Mycosphaerellales</taxon>
        <taxon>Mycosphaerellaceae</taxon>
        <taxon>Pseudocercospora</taxon>
    </lineage>
</organism>
<feature type="compositionally biased region" description="Basic and acidic residues" evidence="1">
    <location>
        <begin position="111"/>
        <end position="121"/>
    </location>
</feature>
<dbReference type="InterPro" id="IPR036305">
    <property type="entry name" value="RGS_sf"/>
</dbReference>
<comment type="caution">
    <text evidence="4">The sequence shown here is derived from an EMBL/GenBank/DDBJ whole genome shotgun (WGS) entry which is preliminary data.</text>
</comment>
<dbReference type="Pfam" id="PF20684">
    <property type="entry name" value="Fung_rhodopsin"/>
    <property type="match status" value="1"/>
</dbReference>
<accession>A0A139H2A7</accession>
<dbReference type="PANTHER" id="PTHR13155">
    <property type="entry name" value="A-KINASE ANCHOR PROTEINS"/>
    <property type="match status" value="1"/>
</dbReference>
<dbReference type="STRING" id="321146.A0A139H2A7"/>
<feature type="transmembrane region" description="Helical" evidence="2">
    <location>
        <begin position="351"/>
        <end position="370"/>
    </location>
</feature>
<feature type="transmembrane region" description="Helical" evidence="2">
    <location>
        <begin position="551"/>
        <end position="573"/>
    </location>
</feature>
<dbReference type="OrthoDB" id="5584247at2759"/>
<feature type="region of interest" description="Disordered" evidence="1">
    <location>
        <begin position="81"/>
        <end position="187"/>
    </location>
</feature>
<feature type="transmembrane region" description="Helical" evidence="2">
    <location>
        <begin position="267"/>
        <end position="292"/>
    </location>
</feature>
<evidence type="ECO:0000259" key="3">
    <source>
        <dbReference type="PROSITE" id="PS50132"/>
    </source>
</evidence>
<keyword evidence="2" id="KW-1133">Transmembrane helix</keyword>
<feature type="transmembrane region" description="Helical" evidence="2">
    <location>
        <begin position="299"/>
        <end position="319"/>
    </location>
</feature>
<dbReference type="InterPro" id="IPR052246">
    <property type="entry name" value="Cell_Polariz_PKAAnc"/>
</dbReference>
<keyword evidence="2" id="KW-0472">Membrane</keyword>
<dbReference type="InterPro" id="IPR016137">
    <property type="entry name" value="RGS"/>
</dbReference>
<dbReference type="SUPFAM" id="SSF48097">
    <property type="entry name" value="Regulator of G-protein signaling, RGS"/>
    <property type="match status" value="1"/>
</dbReference>
<dbReference type="PROSITE" id="PS50132">
    <property type="entry name" value="RGS"/>
    <property type="match status" value="1"/>
</dbReference>
<dbReference type="Proteomes" id="UP000070133">
    <property type="component" value="Unassembled WGS sequence"/>
</dbReference>
<dbReference type="Gene3D" id="1.10.167.10">
    <property type="entry name" value="Regulator of G-protein Signalling 4, domain 2"/>
    <property type="match status" value="1"/>
</dbReference>
<dbReference type="InterPro" id="IPR049326">
    <property type="entry name" value="Rhodopsin_dom_fungi"/>
</dbReference>
<dbReference type="EMBL" id="LFZN01000173">
    <property type="protein sequence ID" value="KXS96499.1"/>
    <property type="molecule type" value="Genomic_DNA"/>
</dbReference>
<dbReference type="AlphaFoldDB" id="A0A139H2A7"/>
<dbReference type="GO" id="GO:0008104">
    <property type="term" value="P:intracellular protein localization"/>
    <property type="evidence" value="ECO:0007669"/>
    <property type="project" value="TreeGrafter"/>
</dbReference>
<evidence type="ECO:0000313" key="4">
    <source>
        <dbReference type="EMBL" id="KXS96499.1"/>
    </source>
</evidence>
<keyword evidence="5" id="KW-1185">Reference proteome</keyword>
<protein>
    <recommendedName>
        <fullName evidence="3">RGS domain-containing protein</fullName>
    </recommendedName>
</protein>
<dbReference type="InterPro" id="IPR044926">
    <property type="entry name" value="RGS_subdomain_2"/>
</dbReference>
<evidence type="ECO:0000313" key="5">
    <source>
        <dbReference type="Proteomes" id="UP000070133"/>
    </source>
</evidence>
<dbReference type="CDD" id="cd07440">
    <property type="entry name" value="RGS"/>
    <property type="match status" value="1"/>
</dbReference>
<feature type="compositionally biased region" description="Polar residues" evidence="1">
    <location>
        <begin position="135"/>
        <end position="146"/>
    </location>
</feature>
<evidence type="ECO:0000256" key="1">
    <source>
        <dbReference type="SAM" id="MobiDB-lite"/>
    </source>
</evidence>
<dbReference type="PANTHER" id="PTHR13155:SF1">
    <property type="entry name" value="A-KINASE ANCHOR PROTEIN 10, MITOCHONDRIAL"/>
    <property type="match status" value="1"/>
</dbReference>
<feature type="transmembrane region" description="Helical" evidence="2">
    <location>
        <begin position="466"/>
        <end position="488"/>
    </location>
</feature>
<keyword evidence="2" id="KW-0812">Transmembrane</keyword>
<feature type="compositionally biased region" description="Polar residues" evidence="1">
    <location>
        <begin position="168"/>
        <end position="181"/>
    </location>
</feature>
<sequence>MEAAARSPTPDVGARERLPNLFEVLSRRTLAPVDLFSFYIYMRDVQRSVDYLDFWLDVSQHMSLCRHYVRELRRSVLVSTPELDKSGSKRSSQILDNLERTSSEQGPSGTYRDKSKERQTPDQRLSAFLRENGSHHSPQNSTGSNRSEAHTPGNELPRPSFMTGADASPSSGAFNSNNSPEHTVARTDIRQSAEKILYTFLLPGAEREIILPQGILNEITHAIEREGRDDPEVFDAAKDYVFQAMERDAFPGFLRAKALGNLVQPSLMLRLIVGLVALFAAFWTAFVLIFLNKNRATRCWLILPFTVGVYLVTTHQYMLDPLLALVGYSEYTFMSFARIKEPFVKKLLNQRALMCLMWIFIIDAALLCVMESRGMADRIHGCRLHWVAVTAGNEKQVNFSLLLEKSGAPSRALRRCLYATMVLYGYASPAAVTATVICLPILAVSLVGMRMYARLMVQKNAGVDDAFILVSVLFCIATSVMIIAQVENGLGKHVKLLEKHEAMRQQQDFLAMIVVYNICLCFTKLSILLQYTRIFPQKGFQLATRIVMGAVVIYAIWRVLAAIFTCLPVAAFWDKSIVNKHCQNKFNVAMASTALNMATDITIACLPMPVLKQLQLPYRQKFALMAVFALGGVVVIISILRLPSLMTLWKSQDVSYVNPMVMIWSDIEINVGIICSCLPTLRCLFPRIFRNLSGGYAQGSGTGGSGNFGFSAAHASHKVSRKSGGYAGLSGYQGQGSFGGKFSNIPVGSTSEVLQAGGKDGLLVEEEIEMRDREKISIRTEVRRVEGLRGGFDDGRTVAGTCKELARMERELV</sequence>
<name>A0A139H2A7_9PEZI</name>
<feature type="transmembrane region" description="Helical" evidence="2">
    <location>
        <begin position="622"/>
        <end position="642"/>
    </location>
</feature>